<comment type="caution">
    <text evidence="3">The sequence shown here is derived from an EMBL/GenBank/DDBJ whole genome shotgun (WGS) entry which is preliminary data.</text>
</comment>
<keyword evidence="4" id="KW-1185">Reference proteome</keyword>
<dbReference type="RefSeq" id="WP_167917467.1">
    <property type="nucleotide sequence ID" value="NZ_JAAVJS010000007.1"/>
</dbReference>
<proteinExistence type="predicted"/>
<name>A0ABX1DG00_9FLAO</name>
<dbReference type="EMBL" id="JAAVJS010000007">
    <property type="protein sequence ID" value="NJX15226.1"/>
    <property type="molecule type" value="Genomic_DNA"/>
</dbReference>
<reference evidence="3 4" key="1">
    <citation type="submission" date="2020-03" db="EMBL/GenBank/DDBJ databases">
        <title>Tamlana sp. nov, isolated from XXX.</title>
        <authorList>
            <person name="Cao W.R."/>
        </authorList>
    </citation>
    <scope>NUCLEOTIDE SEQUENCE [LARGE SCALE GENOMIC DNA]</scope>
    <source>
        <strain evidence="3 4">HST1-43</strain>
    </source>
</reference>
<evidence type="ECO:0000313" key="4">
    <source>
        <dbReference type="Proteomes" id="UP000760545"/>
    </source>
</evidence>
<organism evidence="3 4">
    <name type="scientific">Tamlana crocina</name>
    <dbReference type="NCBI Taxonomy" id="393006"/>
    <lineage>
        <taxon>Bacteria</taxon>
        <taxon>Pseudomonadati</taxon>
        <taxon>Bacteroidota</taxon>
        <taxon>Flavobacteriia</taxon>
        <taxon>Flavobacteriales</taxon>
        <taxon>Flavobacteriaceae</taxon>
        <taxon>Tamlana</taxon>
    </lineage>
</organism>
<dbReference type="Proteomes" id="UP000760545">
    <property type="component" value="Unassembled WGS sequence"/>
</dbReference>
<sequence length="404" mass="47472">MSLVHLCAQPTFKLDSIHQYSWDEGLTDWKHNTRDLYKYDNGGIKETNLLRLVLNGDVWENFYQFNKSYDGNNNLTESILQNWGDDMWNNGSRDSYTYDASNNTKTFSYAIYSGGNWMVFNENVYEYNLRNDIVEDHSTKLDFATLMMVNDQRLNYLYDADNLLEFEILEEWRDVITDWENEERKKYTYNIDEQIILIEIYGWSVSSMEWGTPYRQTIIDYNESNLPTVVTEQTIASGSWVNTVRVENTYDGNNNLVEILGQEWNSSTEEWENSYRQLRGFDTNNNEIELIFESWNASTEMWEGFLRLVKFWSEEGGLNVEGSNLQAENIRVYPNPVIDDVTIKVNNLLKSPLNVVLFDAYGNKVKQESIKIGTKKLKMSLQNLSSGIYFLRLNDQKVYKMVKQ</sequence>
<gene>
    <name evidence="3" type="ORF">HC176_06955</name>
</gene>
<dbReference type="NCBIfam" id="TIGR04183">
    <property type="entry name" value="Por_Secre_tail"/>
    <property type="match status" value="1"/>
</dbReference>
<protein>
    <submittedName>
        <fullName evidence="3">T9SS type A sorting domain-containing protein</fullName>
    </submittedName>
</protein>
<evidence type="ECO:0000313" key="3">
    <source>
        <dbReference type="EMBL" id="NJX15226.1"/>
    </source>
</evidence>
<dbReference type="Gene3D" id="2.40.128.720">
    <property type="match status" value="3"/>
</dbReference>
<dbReference type="InterPro" id="IPR026444">
    <property type="entry name" value="Secre_tail"/>
</dbReference>
<keyword evidence="1" id="KW-0732">Signal</keyword>
<evidence type="ECO:0000259" key="2">
    <source>
        <dbReference type="Pfam" id="PF18962"/>
    </source>
</evidence>
<feature type="domain" description="Secretion system C-terminal sorting" evidence="2">
    <location>
        <begin position="332"/>
        <end position="400"/>
    </location>
</feature>
<dbReference type="Pfam" id="PF18962">
    <property type="entry name" value="Por_Secre_tail"/>
    <property type="match status" value="1"/>
</dbReference>
<accession>A0ABX1DG00</accession>
<evidence type="ECO:0000256" key="1">
    <source>
        <dbReference type="ARBA" id="ARBA00022729"/>
    </source>
</evidence>